<evidence type="ECO:0000313" key="1">
    <source>
        <dbReference type="EMBL" id="KAK9020462.1"/>
    </source>
</evidence>
<proteinExistence type="predicted"/>
<name>A0ABR2S5L1_9ROSI</name>
<dbReference type="EMBL" id="JBBPBN010000016">
    <property type="protein sequence ID" value="KAK9020462.1"/>
    <property type="molecule type" value="Genomic_DNA"/>
</dbReference>
<comment type="caution">
    <text evidence="1">The sequence shown here is derived from an EMBL/GenBank/DDBJ whole genome shotgun (WGS) entry which is preliminary data.</text>
</comment>
<organism evidence="1 2">
    <name type="scientific">Hibiscus sabdariffa</name>
    <name type="common">roselle</name>
    <dbReference type="NCBI Taxonomy" id="183260"/>
    <lineage>
        <taxon>Eukaryota</taxon>
        <taxon>Viridiplantae</taxon>
        <taxon>Streptophyta</taxon>
        <taxon>Embryophyta</taxon>
        <taxon>Tracheophyta</taxon>
        <taxon>Spermatophyta</taxon>
        <taxon>Magnoliopsida</taxon>
        <taxon>eudicotyledons</taxon>
        <taxon>Gunneridae</taxon>
        <taxon>Pentapetalae</taxon>
        <taxon>rosids</taxon>
        <taxon>malvids</taxon>
        <taxon>Malvales</taxon>
        <taxon>Malvaceae</taxon>
        <taxon>Malvoideae</taxon>
        <taxon>Hibiscus</taxon>
    </lineage>
</organism>
<accession>A0ABR2S5L1</accession>
<evidence type="ECO:0000313" key="2">
    <source>
        <dbReference type="Proteomes" id="UP001396334"/>
    </source>
</evidence>
<dbReference type="Proteomes" id="UP001396334">
    <property type="component" value="Unassembled WGS sequence"/>
</dbReference>
<keyword evidence="2" id="KW-1185">Reference proteome</keyword>
<gene>
    <name evidence="1" type="ORF">V6N11_010486</name>
</gene>
<sequence length="95" mass="10712">MVDGVLTRHQATLAAQTTLEGDTKITQNLEWQREVNRIHNEMNGMETRLEKKIDDNFQEMRVALMADLQKLLEIGLGKKISVEPTISSHDGILGP</sequence>
<reference evidence="1 2" key="1">
    <citation type="journal article" date="2024" name="G3 (Bethesda)">
        <title>Genome assembly of Hibiscus sabdariffa L. provides insights into metabolisms of medicinal natural products.</title>
        <authorList>
            <person name="Kim T."/>
        </authorList>
    </citation>
    <scope>NUCLEOTIDE SEQUENCE [LARGE SCALE GENOMIC DNA]</scope>
    <source>
        <strain evidence="1">TK-2024</strain>
        <tissue evidence="1">Old leaves</tissue>
    </source>
</reference>
<protein>
    <submittedName>
        <fullName evidence="1">Uncharacterized protein</fullName>
    </submittedName>
</protein>